<sequence>MERNFFGKLLEWMDFKNNIMHITWIVCCFLFFLHLILYVINSFIKKRCETQVIDVHENNEFNHRLAEAIEKNRVTEVCWVLNSRPELINEPIDCKGYTPFMLACARNRAQLVKWMLSKGADVHKKTPNNDSVFYLAVFYFIDNRSEVDCPCIRELYYAGADINAPNCNGYTPLQLAAMFGHTPLVKWLLNKNANLTGTPHPYAIADSQGHRDTASAIADWVQERQAIAM</sequence>
<accession>A0A9P0AV85</accession>
<dbReference type="EMBL" id="OV121132">
    <property type="protein sequence ID" value="CAH0547998.1"/>
    <property type="molecule type" value="Genomic_DNA"/>
</dbReference>
<evidence type="ECO:0000256" key="3">
    <source>
        <dbReference type="PROSITE-ProRule" id="PRU00023"/>
    </source>
</evidence>
<protein>
    <recommendedName>
        <fullName evidence="7">Ankyrin repeat domain-containing protein</fullName>
    </recommendedName>
</protein>
<evidence type="ECO:0008006" key="7">
    <source>
        <dbReference type="Google" id="ProtNLM"/>
    </source>
</evidence>
<evidence type="ECO:0000313" key="5">
    <source>
        <dbReference type="EMBL" id="CAH0547998.1"/>
    </source>
</evidence>
<dbReference type="PROSITE" id="PS50297">
    <property type="entry name" value="ANK_REP_REGION"/>
    <property type="match status" value="2"/>
</dbReference>
<name>A0A9P0AV85_BRAAE</name>
<dbReference type="SMART" id="SM00248">
    <property type="entry name" value="ANK"/>
    <property type="match status" value="3"/>
</dbReference>
<dbReference type="Pfam" id="PF00023">
    <property type="entry name" value="Ank"/>
    <property type="match status" value="1"/>
</dbReference>
<dbReference type="PROSITE" id="PS50088">
    <property type="entry name" value="ANK_REPEAT"/>
    <property type="match status" value="2"/>
</dbReference>
<keyword evidence="2 3" id="KW-0040">ANK repeat</keyword>
<organism evidence="5 6">
    <name type="scientific">Brassicogethes aeneus</name>
    <name type="common">Rape pollen beetle</name>
    <name type="synonym">Meligethes aeneus</name>
    <dbReference type="NCBI Taxonomy" id="1431903"/>
    <lineage>
        <taxon>Eukaryota</taxon>
        <taxon>Metazoa</taxon>
        <taxon>Ecdysozoa</taxon>
        <taxon>Arthropoda</taxon>
        <taxon>Hexapoda</taxon>
        <taxon>Insecta</taxon>
        <taxon>Pterygota</taxon>
        <taxon>Neoptera</taxon>
        <taxon>Endopterygota</taxon>
        <taxon>Coleoptera</taxon>
        <taxon>Polyphaga</taxon>
        <taxon>Cucujiformia</taxon>
        <taxon>Nitidulidae</taxon>
        <taxon>Meligethinae</taxon>
        <taxon>Brassicogethes</taxon>
    </lineage>
</organism>
<keyword evidence="4" id="KW-0812">Transmembrane</keyword>
<dbReference type="Proteomes" id="UP001154078">
    <property type="component" value="Chromosome 1"/>
</dbReference>
<dbReference type="InterPro" id="IPR002110">
    <property type="entry name" value="Ankyrin_rpt"/>
</dbReference>
<dbReference type="OrthoDB" id="194358at2759"/>
<evidence type="ECO:0000256" key="1">
    <source>
        <dbReference type="ARBA" id="ARBA00022737"/>
    </source>
</evidence>
<dbReference type="Pfam" id="PF12796">
    <property type="entry name" value="Ank_2"/>
    <property type="match status" value="1"/>
</dbReference>
<dbReference type="AlphaFoldDB" id="A0A9P0AV85"/>
<proteinExistence type="predicted"/>
<evidence type="ECO:0000313" key="6">
    <source>
        <dbReference type="Proteomes" id="UP001154078"/>
    </source>
</evidence>
<dbReference type="PANTHER" id="PTHR24171">
    <property type="entry name" value="ANKYRIN REPEAT DOMAIN-CONTAINING PROTEIN 39-RELATED"/>
    <property type="match status" value="1"/>
</dbReference>
<keyword evidence="6" id="KW-1185">Reference proteome</keyword>
<feature type="repeat" description="ANK" evidence="3">
    <location>
        <begin position="95"/>
        <end position="127"/>
    </location>
</feature>
<keyword evidence="4" id="KW-0472">Membrane</keyword>
<evidence type="ECO:0000256" key="4">
    <source>
        <dbReference type="SAM" id="Phobius"/>
    </source>
</evidence>
<feature type="transmembrane region" description="Helical" evidence="4">
    <location>
        <begin position="20"/>
        <end position="40"/>
    </location>
</feature>
<gene>
    <name evidence="5" type="ORF">MELIAE_LOCUS1867</name>
</gene>
<keyword evidence="4" id="KW-1133">Transmembrane helix</keyword>
<dbReference type="Gene3D" id="1.25.40.20">
    <property type="entry name" value="Ankyrin repeat-containing domain"/>
    <property type="match status" value="1"/>
</dbReference>
<reference evidence="5" key="1">
    <citation type="submission" date="2021-12" db="EMBL/GenBank/DDBJ databases">
        <authorList>
            <person name="King R."/>
        </authorList>
    </citation>
    <scope>NUCLEOTIDE SEQUENCE</scope>
</reference>
<keyword evidence="1" id="KW-0677">Repeat</keyword>
<evidence type="ECO:0000256" key="2">
    <source>
        <dbReference type="ARBA" id="ARBA00023043"/>
    </source>
</evidence>
<feature type="repeat" description="ANK" evidence="3">
    <location>
        <begin position="168"/>
        <end position="200"/>
    </location>
</feature>
<dbReference type="InterPro" id="IPR036770">
    <property type="entry name" value="Ankyrin_rpt-contain_sf"/>
</dbReference>
<dbReference type="SUPFAM" id="SSF48403">
    <property type="entry name" value="Ankyrin repeat"/>
    <property type="match status" value="1"/>
</dbReference>